<accession>A0A939NBU0</accession>
<organism evidence="1 2">
    <name type="scientific">Providencia rettgeri</name>
    <dbReference type="NCBI Taxonomy" id="587"/>
    <lineage>
        <taxon>Bacteria</taxon>
        <taxon>Pseudomonadati</taxon>
        <taxon>Pseudomonadota</taxon>
        <taxon>Gammaproteobacteria</taxon>
        <taxon>Enterobacterales</taxon>
        <taxon>Morganellaceae</taxon>
        <taxon>Providencia</taxon>
    </lineage>
</organism>
<gene>
    <name evidence="1" type="ORF">J4727_09425</name>
</gene>
<evidence type="ECO:0000313" key="1">
    <source>
        <dbReference type="EMBL" id="MBO1916171.1"/>
    </source>
</evidence>
<proteinExistence type="predicted"/>
<reference evidence="1" key="1">
    <citation type="submission" date="2021-03" db="EMBL/GenBank/DDBJ databases">
        <title>Molecular epidemiology and mechanisms of colistin and carbapenem resistance in Enterobacteriaceae from clinical isolates, the environment and porcine samples in Pretoria, South Africa.</title>
        <authorList>
            <person name="Bogoshi D."/>
            <person name="Mbelle N.M."/>
            <person name="Naidoo V."/>
            <person name="Osei Sekyere J."/>
        </authorList>
    </citation>
    <scope>NUCLEOTIDE SEQUENCE</scope>
    <source>
        <strain evidence="1">C052</strain>
    </source>
</reference>
<protein>
    <submittedName>
        <fullName evidence="1">Uncharacterized protein</fullName>
    </submittedName>
</protein>
<name>A0A939NBU0_PRORE</name>
<dbReference type="Gene3D" id="2.170.130.10">
    <property type="entry name" value="TonB-dependent receptor, plug domain"/>
    <property type="match status" value="1"/>
</dbReference>
<comment type="caution">
    <text evidence="1">The sequence shown here is derived from an EMBL/GenBank/DDBJ whole genome shotgun (WGS) entry which is preliminary data.</text>
</comment>
<evidence type="ECO:0000313" key="2">
    <source>
        <dbReference type="Proteomes" id="UP000664477"/>
    </source>
</evidence>
<dbReference type="InterPro" id="IPR037066">
    <property type="entry name" value="Plug_dom_sf"/>
</dbReference>
<sequence>MYKYKLTPITTAIITALLFNHRFREKEEHLGTITVQDSAKTIKERDQQGYDDQYDAKGSKIYLGKDLVERYKGTSTADVLNSAVGVYSGDKKQWCVDPNIQGIKGKSAFLSRLTAQNNHSPFIGVIMAQ</sequence>
<dbReference type="EMBL" id="JAGETQ010000041">
    <property type="protein sequence ID" value="MBO1916171.1"/>
    <property type="molecule type" value="Genomic_DNA"/>
</dbReference>
<dbReference type="AlphaFoldDB" id="A0A939NBU0"/>
<dbReference type="Proteomes" id="UP000664477">
    <property type="component" value="Unassembled WGS sequence"/>
</dbReference>